<evidence type="ECO:0000313" key="1">
    <source>
        <dbReference type="EMBL" id="CAB5123745.1"/>
    </source>
</evidence>
<accession>A0A6J7VX64</accession>
<dbReference type="AlphaFoldDB" id="A0A6J7VX64"/>
<dbReference type="EMBL" id="CAFBRX010000076">
    <property type="protein sequence ID" value="CAB5123745.1"/>
    <property type="molecule type" value="Genomic_DNA"/>
</dbReference>
<protein>
    <submittedName>
        <fullName evidence="1">Unannotated protein</fullName>
    </submittedName>
</protein>
<proteinExistence type="predicted"/>
<reference evidence="1" key="1">
    <citation type="submission" date="2020-05" db="EMBL/GenBank/DDBJ databases">
        <authorList>
            <person name="Chiriac C."/>
            <person name="Salcher M."/>
            <person name="Ghai R."/>
            <person name="Kavagutti S V."/>
        </authorList>
    </citation>
    <scope>NUCLEOTIDE SEQUENCE</scope>
</reference>
<organism evidence="1">
    <name type="scientific">freshwater metagenome</name>
    <dbReference type="NCBI Taxonomy" id="449393"/>
    <lineage>
        <taxon>unclassified sequences</taxon>
        <taxon>metagenomes</taxon>
        <taxon>ecological metagenomes</taxon>
    </lineage>
</organism>
<name>A0A6J7VX64_9ZZZZ</name>
<gene>
    <name evidence="1" type="ORF">UFOPK4422_00855</name>
</gene>
<sequence>MDLPLVPLTADRCLNPATDAPLLSVVEGLPASSTPLLSNDAVAIGGAVTVTVGGFVPNEVVQLIVASTPQVIGLASANSQGVVTLVGNLPEGLSAGDHTLAVYAPVSGIGFAQQITVESLDISTTVAPTTTIAPTTTVAPTTTIALTCATGGTCAAGNTGPGGGIVFYDAGSIQSWGRYLEVACAGWLNNCDGSADPEASWGCYRTAIVGADGYLIGAGKQNTADIVNGACTDTGIAAKLADAYSNTGQSDWFLPSQDELNALCKWAFNDSVNAICNDNGGGSYSLSMHGGFSTGYYWSSSEVGAFYSWMQDFGSGLEISARGVNAGSVRPVRAF</sequence>